<feature type="domain" description="Ribosome maturation factor RimM PRC barrel" evidence="6">
    <location>
        <begin position="98"/>
        <end position="166"/>
    </location>
</feature>
<dbReference type="InterPro" id="IPR056792">
    <property type="entry name" value="PRC_RimM"/>
</dbReference>
<dbReference type="SUPFAM" id="SSF50346">
    <property type="entry name" value="PRC-barrel domain"/>
    <property type="match status" value="1"/>
</dbReference>
<proteinExistence type="inferred from homology"/>
<dbReference type="InterPro" id="IPR002676">
    <property type="entry name" value="RimM_N"/>
</dbReference>
<keyword evidence="1" id="KW-0963">Cytoplasm</keyword>
<dbReference type="Pfam" id="PF01782">
    <property type="entry name" value="RimM"/>
    <property type="match status" value="1"/>
</dbReference>
<organism evidence="7">
    <name type="scientific">human gut metagenome</name>
    <dbReference type="NCBI Taxonomy" id="408170"/>
    <lineage>
        <taxon>unclassified sequences</taxon>
        <taxon>metagenomes</taxon>
        <taxon>organismal metagenomes</taxon>
    </lineage>
</organism>
<accession>K1SS38</accession>
<evidence type="ECO:0000256" key="2">
    <source>
        <dbReference type="ARBA" id="ARBA00022517"/>
    </source>
</evidence>
<dbReference type="GO" id="GO:0006364">
    <property type="term" value="P:rRNA processing"/>
    <property type="evidence" value="ECO:0007669"/>
    <property type="project" value="UniProtKB-KW"/>
</dbReference>
<dbReference type="InterPro" id="IPR009000">
    <property type="entry name" value="Transl_B-barrel_sf"/>
</dbReference>
<dbReference type="InterPro" id="IPR011033">
    <property type="entry name" value="PRC_barrel-like_sf"/>
</dbReference>
<comment type="caution">
    <text evidence="7">The sequence shown here is derived from an EMBL/GenBank/DDBJ whole genome shotgun (WGS) entry which is preliminary data.</text>
</comment>
<dbReference type="PANTHER" id="PTHR33692:SF1">
    <property type="entry name" value="RIBOSOME MATURATION FACTOR RIMM"/>
    <property type="match status" value="1"/>
</dbReference>
<evidence type="ECO:0000256" key="3">
    <source>
        <dbReference type="ARBA" id="ARBA00022552"/>
    </source>
</evidence>
<dbReference type="EMBL" id="AJWY01010046">
    <property type="protein sequence ID" value="EKC56635.1"/>
    <property type="molecule type" value="Genomic_DNA"/>
</dbReference>
<keyword evidence="3" id="KW-0698">rRNA processing</keyword>
<dbReference type="GO" id="GO:0043022">
    <property type="term" value="F:ribosome binding"/>
    <property type="evidence" value="ECO:0007669"/>
    <property type="project" value="InterPro"/>
</dbReference>
<name>K1SS38_9ZZZZ</name>
<dbReference type="InterPro" id="IPR036976">
    <property type="entry name" value="RimM_N_sf"/>
</dbReference>
<keyword evidence="2" id="KW-0690">Ribosome biogenesis</keyword>
<dbReference type="PANTHER" id="PTHR33692">
    <property type="entry name" value="RIBOSOME MATURATION FACTOR RIMM"/>
    <property type="match status" value="1"/>
</dbReference>
<dbReference type="GO" id="GO:0005840">
    <property type="term" value="C:ribosome"/>
    <property type="evidence" value="ECO:0007669"/>
    <property type="project" value="InterPro"/>
</dbReference>
<dbReference type="SUPFAM" id="SSF50447">
    <property type="entry name" value="Translation proteins"/>
    <property type="match status" value="1"/>
</dbReference>
<sequence length="172" mass="19240">MKKQFLDSGKIVGTHGIKGEVRIDPWCDSPEFLCAFKKLWLDENGTEFIEVKSRPHKNIALAKIKGVDTIEAAEKYRGKIVYINRDDINLAEGVHFVQDLIGLEVKDAGNDRVYGKISDVLRTGAKRCLTKSKDADGKTYLAPVIDDVVKEINVNDGYVLIVPMKGIFDDED</sequence>
<dbReference type="Pfam" id="PF24986">
    <property type="entry name" value="PRC_RimM"/>
    <property type="match status" value="1"/>
</dbReference>
<reference evidence="7" key="1">
    <citation type="journal article" date="2013" name="Environ. Microbiol.">
        <title>Microbiota from the distal guts of lean and obese adolescents exhibit partial functional redundancy besides clear differences in community structure.</title>
        <authorList>
            <person name="Ferrer M."/>
            <person name="Ruiz A."/>
            <person name="Lanza F."/>
            <person name="Haange S.B."/>
            <person name="Oberbach A."/>
            <person name="Till H."/>
            <person name="Bargiela R."/>
            <person name="Campoy C."/>
            <person name="Segura M.T."/>
            <person name="Richter M."/>
            <person name="von Bergen M."/>
            <person name="Seifert J."/>
            <person name="Suarez A."/>
        </authorList>
    </citation>
    <scope>NUCLEOTIDE SEQUENCE</scope>
</reference>
<dbReference type="AlphaFoldDB" id="K1SS38"/>
<evidence type="ECO:0000256" key="4">
    <source>
        <dbReference type="ARBA" id="ARBA00023186"/>
    </source>
</evidence>
<protein>
    <submittedName>
        <fullName evidence="7">16S rRNA processing protein RimM</fullName>
    </submittedName>
</protein>
<gene>
    <name evidence="7" type="ORF">LEA_14738</name>
</gene>
<dbReference type="Gene3D" id="2.40.30.60">
    <property type="entry name" value="RimM"/>
    <property type="match status" value="1"/>
</dbReference>
<keyword evidence="4" id="KW-0143">Chaperone</keyword>
<dbReference type="Gene3D" id="2.30.30.240">
    <property type="entry name" value="PRC-barrel domain"/>
    <property type="match status" value="1"/>
</dbReference>
<evidence type="ECO:0000313" key="7">
    <source>
        <dbReference type="EMBL" id="EKC56635.1"/>
    </source>
</evidence>
<dbReference type="HAMAP" id="MF_00014">
    <property type="entry name" value="Ribosome_mat_RimM"/>
    <property type="match status" value="1"/>
</dbReference>
<feature type="domain" description="RimM N-terminal" evidence="5">
    <location>
        <begin position="9"/>
        <end position="87"/>
    </location>
</feature>
<dbReference type="InterPro" id="IPR011961">
    <property type="entry name" value="RimM"/>
</dbReference>
<evidence type="ECO:0000259" key="5">
    <source>
        <dbReference type="Pfam" id="PF01782"/>
    </source>
</evidence>
<dbReference type="NCBIfam" id="TIGR02273">
    <property type="entry name" value="16S_RimM"/>
    <property type="match status" value="1"/>
</dbReference>
<evidence type="ECO:0000256" key="1">
    <source>
        <dbReference type="ARBA" id="ARBA00022490"/>
    </source>
</evidence>
<evidence type="ECO:0000259" key="6">
    <source>
        <dbReference type="Pfam" id="PF24986"/>
    </source>
</evidence>